<dbReference type="GO" id="GO:0051537">
    <property type="term" value="F:2 iron, 2 sulfur cluster binding"/>
    <property type="evidence" value="ECO:0007669"/>
    <property type="project" value="UniProtKB-KW"/>
</dbReference>
<dbReference type="EMBL" id="GGLE01004643">
    <property type="protein sequence ID" value="MBY08769.1"/>
    <property type="molecule type" value="Transcribed_RNA"/>
</dbReference>
<keyword evidence="3" id="KW-0408">Iron</keyword>
<dbReference type="PANTHER" id="PTHR46491:SF10">
    <property type="entry name" value="IRON-BINDING ZINC FINGER CDGSH TYPE DOMAIN-CONTAINING PROTEIN"/>
    <property type="match status" value="1"/>
</dbReference>
<name>A0A2R5LH14_9ACAR</name>
<keyword evidence="2" id="KW-0479">Metal-binding</keyword>
<protein>
    <submittedName>
        <fullName evidence="7">Putative secretory protein</fullName>
    </submittedName>
</protein>
<evidence type="ECO:0000256" key="5">
    <source>
        <dbReference type="ARBA" id="ARBA00034078"/>
    </source>
</evidence>
<evidence type="ECO:0000259" key="6">
    <source>
        <dbReference type="SMART" id="SM00704"/>
    </source>
</evidence>
<feature type="domain" description="Iron-binding zinc finger CDGSH type" evidence="6">
    <location>
        <begin position="88"/>
        <end position="123"/>
    </location>
</feature>
<dbReference type="PANTHER" id="PTHR46491">
    <property type="entry name" value="CDGSH IRON SULFUR DOMAIN PROTEIN HOMOLOG"/>
    <property type="match status" value="1"/>
</dbReference>
<keyword evidence="1" id="KW-0001">2Fe-2S</keyword>
<comment type="cofactor">
    <cofactor evidence="5">
        <name>[2Fe-2S] cluster</name>
        <dbReference type="ChEBI" id="CHEBI:190135"/>
    </cofactor>
</comment>
<proteinExistence type="predicted"/>
<feature type="domain" description="Iron-binding zinc finger CDGSH type" evidence="6">
    <location>
        <begin position="48"/>
        <end position="85"/>
    </location>
</feature>
<evidence type="ECO:0000256" key="2">
    <source>
        <dbReference type="ARBA" id="ARBA00022723"/>
    </source>
</evidence>
<evidence type="ECO:0000256" key="1">
    <source>
        <dbReference type="ARBA" id="ARBA00022714"/>
    </source>
</evidence>
<dbReference type="InterPro" id="IPR052950">
    <property type="entry name" value="CISD"/>
</dbReference>
<dbReference type="InterPro" id="IPR042216">
    <property type="entry name" value="MitoNEET_CISD"/>
</dbReference>
<dbReference type="GO" id="GO:0046872">
    <property type="term" value="F:metal ion binding"/>
    <property type="evidence" value="ECO:0007669"/>
    <property type="project" value="UniProtKB-KW"/>
</dbReference>
<accession>A0A2R5LH14</accession>
<dbReference type="GO" id="GO:0005739">
    <property type="term" value="C:mitochondrion"/>
    <property type="evidence" value="ECO:0007669"/>
    <property type="project" value="TreeGrafter"/>
</dbReference>
<evidence type="ECO:0000313" key="7">
    <source>
        <dbReference type="EMBL" id="MBY08769.1"/>
    </source>
</evidence>
<dbReference type="SMART" id="SM00704">
    <property type="entry name" value="ZnF_CDGSH"/>
    <property type="match status" value="2"/>
</dbReference>
<keyword evidence="4" id="KW-0411">Iron-sulfur</keyword>
<dbReference type="InterPro" id="IPR018967">
    <property type="entry name" value="FeS-contain_CDGSH-typ"/>
</dbReference>
<organism evidence="7">
    <name type="scientific">Ornithodoros turicata</name>
    <dbReference type="NCBI Taxonomy" id="34597"/>
    <lineage>
        <taxon>Eukaryota</taxon>
        <taxon>Metazoa</taxon>
        <taxon>Ecdysozoa</taxon>
        <taxon>Arthropoda</taxon>
        <taxon>Chelicerata</taxon>
        <taxon>Arachnida</taxon>
        <taxon>Acari</taxon>
        <taxon>Parasitiformes</taxon>
        <taxon>Ixodida</taxon>
        <taxon>Ixodoidea</taxon>
        <taxon>Argasidae</taxon>
        <taxon>Ornithodorinae</taxon>
        <taxon>Ornithodoros</taxon>
    </lineage>
</organism>
<evidence type="ECO:0000256" key="4">
    <source>
        <dbReference type="ARBA" id="ARBA00023014"/>
    </source>
</evidence>
<reference evidence="7" key="1">
    <citation type="submission" date="2018-03" db="EMBL/GenBank/DDBJ databases">
        <title>The relapsing fever spirochete Borrelia turicatae persists in the highly oxidative environment of its soft-bodied tick vector.</title>
        <authorList>
            <person name="Bourret T.J."/>
            <person name="Boyle W.K."/>
            <person name="Valenzuela J.G."/>
            <person name="Oliveira F."/>
            <person name="Lopez J.E."/>
        </authorList>
    </citation>
    <scope>NUCLEOTIDE SEQUENCE</scope>
    <source>
        <strain evidence="7">Kansas strain/isolate</strain>
        <tissue evidence="7">Salivary glands</tissue>
    </source>
</reference>
<dbReference type="AlphaFoldDB" id="A0A2R5LH14"/>
<dbReference type="Gene3D" id="3.40.5.90">
    <property type="entry name" value="CDGSH iron-sulfur domain, mitoNEET-type"/>
    <property type="match status" value="2"/>
</dbReference>
<evidence type="ECO:0000256" key="3">
    <source>
        <dbReference type="ARBA" id="ARBA00023004"/>
    </source>
</evidence>
<sequence>MSYLLRTALRRHPFKPALCMSSCSTEAAEPKPIPPSEDPARKGQIAKRYPAYVLLEEGKKYVWCACGLSNKQPFCDSSHKKMEHPIKPIHFTVKETKKYLLCRCKQTNNRPFCDMTHVKTFIPESVRSKLKIKL</sequence>
<dbReference type="Pfam" id="PF09360">
    <property type="entry name" value="zf-CDGSH"/>
    <property type="match status" value="2"/>
</dbReference>